<gene>
    <name evidence="2" type="ORF">SAMN05444392_10840</name>
</gene>
<evidence type="ECO:0000313" key="2">
    <source>
        <dbReference type="EMBL" id="SHF13054.1"/>
    </source>
</evidence>
<feature type="coiled-coil region" evidence="1">
    <location>
        <begin position="1"/>
        <end position="28"/>
    </location>
</feature>
<dbReference type="EMBL" id="FQVL01000008">
    <property type="protein sequence ID" value="SHF13054.1"/>
    <property type="molecule type" value="Genomic_DNA"/>
</dbReference>
<dbReference type="InterPro" id="IPR014938">
    <property type="entry name" value="YfhH-like"/>
</dbReference>
<dbReference type="RefSeq" id="WP_073155273.1">
    <property type="nucleotide sequence ID" value="NZ_FQVL01000008.1"/>
</dbReference>
<accession>A0A1M4Z4S2</accession>
<dbReference type="Pfam" id="PF08838">
    <property type="entry name" value="DUF1811"/>
    <property type="match status" value="1"/>
</dbReference>
<organism evidence="2 3">
    <name type="scientific">Seinonella peptonophila</name>
    <dbReference type="NCBI Taxonomy" id="112248"/>
    <lineage>
        <taxon>Bacteria</taxon>
        <taxon>Bacillati</taxon>
        <taxon>Bacillota</taxon>
        <taxon>Bacilli</taxon>
        <taxon>Bacillales</taxon>
        <taxon>Thermoactinomycetaceae</taxon>
        <taxon>Seinonella</taxon>
    </lineage>
</organism>
<reference evidence="2 3" key="1">
    <citation type="submission" date="2016-11" db="EMBL/GenBank/DDBJ databases">
        <authorList>
            <person name="Jaros S."/>
            <person name="Januszkiewicz K."/>
            <person name="Wedrychowicz H."/>
        </authorList>
    </citation>
    <scope>NUCLEOTIDE SEQUENCE [LARGE SCALE GENOMIC DNA]</scope>
    <source>
        <strain evidence="2 3">DSM 44666</strain>
    </source>
</reference>
<evidence type="ECO:0000256" key="1">
    <source>
        <dbReference type="SAM" id="Coils"/>
    </source>
</evidence>
<keyword evidence="3" id="KW-1185">Reference proteome</keyword>
<evidence type="ECO:0000313" key="3">
    <source>
        <dbReference type="Proteomes" id="UP000184476"/>
    </source>
</evidence>
<proteinExistence type="predicted"/>
<keyword evidence="1" id="KW-0175">Coiled coil</keyword>
<protein>
    <recommendedName>
        <fullName evidence="4">DUF1811 family protein</fullName>
    </recommendedName>
</protein>
<name>A0A1M4Z4S2_9BACL</name>
<sequence length="98" mass="11780">MLYSQMNKKELENEVERLKKQLQSSHSHEQETLKQQYDFARSYLIKPETIEPLVWYQVENESQQFFVQYLNGIMAWGNWMGETQLIALPIAKLERNNE</sequence>
<dbReference type="Gene3D" id="2.30.30.340">
    <property type="entry name" value="Hypothetical protein YfhH like domains"/>
    <property type="match status" value="1"/>
</dbReference>
<dbReference type="STRING" id="112248.SAMN05444392_10840"/>
<evidence type="ECO:0008006" key="4">
    <source>
        <dbReference type="Google" id="ProtNLM"/>
    </source>
</evidence>
<dbReference type="SUPFAM" id="SSF101697">
    <property type="entry name" value="Hypothetical protein YfhH"/>
    <property type="match status" value="1"/>
</dbReference>
<dbReference type="Proteomes" id="UP000184476">
    <property type="component" value="Unassembled WGS sequence"/>
</dbReference>
<dbReference type="InterPro" id="IPR036289">
    <property type="entry name" value="YfhH"/>
</dbReference>
<dbReference type="AlphaFoldDB" id="A0A1M4Z4S2"/>